<dbReference type="Pfam" id="PF22421">
    <property type="entry name" value="SYY_C-terminal"/>
    <property type="match status" value="1"/>
</dbReference>
<dbReference type="AlphaFoldDB" id="D5E4N8"/>
<keyword evidence="8" id="KW-0963">Cytoplasm</keyword>
<proteinExistence type="inferred from homology"/>
<dbReference type="CDD" id="cd00805">
    <property type="entry name" value="TyrRS_core"/>
    <property type="match status" value="1"/>
</dbReference>
<dbReference type="KEGG" id="mcd:MCRO_0048"/>
<dbReference type="InterPro" id="IPR014729">
    <property type="entry name" value="Rossmann-like_a/b/a_fold"/>
</dbReference>
<dbReference type="OrthoDB" id="9804243at2"/>
<dbReference type="Gene3D" id="3.40.50.620">
    <property type="entry name" value="HUPs"/>
    <property type="match status" value="1"/>
</dbReference>
<keyword evidence="6 8" id="KW-0030">Aminoacyl-tRNA synthetase</keyword>
<keyword evidence="3 8" id="KW-0067">ATP-binding</keyword>
<comment type="subunit">
    <text evidence="8">Homodimer.</text>
</comment>
<dbReference type="GO" id="GO:0003723">
    <property type="term" value="F:RNA binding"/>
    <property type="evidence" value="ECO:0007669"/>
    <property type="project" value="UniProtKB-KW"/>
</dbReference>
<feature type="binding site" evidence="8">
    <location>
        <position position="32"/>
    </location>
    <ligand>
        <name>L-tyrosine</name>
        <dbReference type="ChEBI" id="CHEBI:58315"/>
    </ligand>
</feature>
<evidence type="ECO:0000256" key="1">
    <source>
        <dbReference type="ARBA" id="ARBA00022598"/>
    </source>
</evidence>
<evidence type="ECO:0000313" key="12">
    <source>
        <dbReference type="Proteomes" id="UP000001845"/>
    </source>
</evidence>
<dbReference type="HAMAP" id="MF_02006">
    <property type="entry name" value="Tyr_tRNA_synth_type1"/>
    <property type="match status" value="1"/>
</dbReference>
<comment type="function">
    <text evidence="8">Catalyzes the attachment of tyrosine to tRNA(Tyr) in a two-step reaction: tyrosine is first activated by ATP to form Tyr-AMP and then transferred to the acceptor end of tRNA(Tyr).</text>
</comment>
<feature type="short sequence motif" description="'HIGH' region" evidence="8">
    <location>
        <begin position="37"/>
        <end position="46"/>
    </location>
</feature>
<evidence type="ECO:0000256" key="7">
    <source>
        <dbReference type="ARBA" id="ARBA00048248"/>
    </source>
</evidence>
<keyword evidence="5 8" id="KW-0648">Protein biosynthesis</keyword>
<dbReference type="Pfam" id="PF00579">
    <property type="entry name" value="tRNA-synt_1b"/>
    <property type="match status" value="1"/>
</dbReference>
<gene>
    <name evidence="8 11" type="primary">tyrS</name>
    <name evidence="11" type="ordered locus">MCRO_0048</name>
</gene>
<dbReference type="PROSITE" id="PS00178">
    <property type="entry name" value="AA_TRNA_LIGASE_I"/>
    <property type="match status" value="1"/>
</dbReference>
<feature type="binding site" evidence="8">
    <location>
        <position position="223"/>
    </location>
    <ligand>
        <name>ATP</name>
        <dbReference type="ChEBI" id="CHEBI:30616"/>
    </ligand>
</feature>
<dbReference type="RefSeq" id="WP_013054660.1">
    <property type="nucleotide sequence ID" value="NC_014014.1"/>
</dbReference>
<dbReference type="Gene3D" id="3.10.290.10">
    <property type="entry name" value="RNA-binding S4 domain"/>
    <property type="match status" value="1"/>
</dbReference>
<dbReference type="InterPro" id="IPR002307">
    <property type="entry name" value="Tyr-tRNA-ligase"/>
</dbReference>
<dbReference type="EC" id="6.1.1.1" evidence="8"/>
<evidence type="ECO:0000256" key="5">
    <source>
        <dbReference type="ARBA" id="ARBA00022917"/>
    </source>
</evidence>
<feature type="domain" description="Tyrosine--tRNA ligase SYY-like C-terminal" evidence="10">
    <location>
        <begin position="327"/>
        <end position="405"/>
    </location>
</feature>
<dbReference type="PROSITE" id="PS50889">
    <property type="entry name" value="S4"/>
    <property type="match status" value="1"/>
</dbReference>
<evidence type="ECO:0000259" key="10">
    <source>
        <dbReference type="Pfam" id="PF22421"/>
    </source>
</evidence>
<dbReference type="PANTHER" id="PTHR11766">
    <property type="entry name" value="TYROSYL-TRNA SYNTHETASE"/>
    <property type="match status" value="1"/>
</dbReference>
<sequence>MNILDDLKARGILNNISNEEKFLSLKGEPRVYSGFDPTAKSLHLGNYIVILNLLRFKKYGFKPYALIGGATGMIGDPSFKDSERSLLDEKTVLENKTKIRRQLEKFGLQVVDNYDFYKNMSVLDFLRNVGKLLNVSYMLAKDSVASRIERGLSFTEFSYQLIQGYDFYKLNVDEQVEVQCGGSDQWGNLTAGLEIINKLKSENKAVAVALNLLTDSSGNKFGKSTGGGSLWLDKEMNSPYNLYQFLLNQPDSEVEKLLKWLTLIDINEINKIINKHNENAKLHYAQEVLAFTVVSDVHSKNDAEKAKKLTSILFDKNLDVNTLTIDDIEIMKDGVELIEIKKGQNLVDELIRIKVVSSKREAREFITTNSLKLNQEPVNDQTLVHSKLFSNKFAIIHKGKKQLYLAKIIN</sequence>
<dbReference type="SUPFAM" id="SSF52374">
    <property type="entry name" value="Nucleotidylyl transferase"/>
    <property type="match status" value="1"/>
</dbReference>
<evidence type="ECO:0000256" key="6">
    <source>
        <dbReference type="ARBA" id="ARBA00023146"/>
    </source>
</evidence>
<protein>
    <recommendedName>
        <fullName evidence="8">Tyrosine--tRNA ligase</fullName>
        <ecNumber evidence="8">6.1.1.1</ecNumber>
    </recommendedName>
    <alternativeName>
        <fullName evidence="8">Tyrosyl-tRNA synthetase</fullName>
        <shortName evidence="8">TyrRS</shortName>
    </alternativeName>
</protein>
<feature type="binding site" evidence="8">
    <location>
        <position position="159"/>
    </location>
    <ligand>
        <name>L-tyrosine</name>
        <dbReference type="ChEBI" id="CHEBI:58315"/>
    </ligand>
</feature>
<evidence type="ECO:0000256" key="2">
    <source>
        <dbReference type="ARBA" id="ARBA00022741"/>
    </source>
</evidence>
<dbReference type="InterPro" id="IPR024107">
    <property type="entry name" value="Tyr-tRNA-ligase_bac_1"/>
</dbReference>
<name>D5E4N8_MYCCM</name>
<dbReference type="Gene3D" id="1.10.240.10">
    <property type="entry name" value="Tyrosyl-Transfer RNA Synthetase"/>
    <property type="match status" value="1"/>
</dbReference>
<dbReference type="PANTHER" id="PTHR11766:SF0">
    <property type="entry name" value="TYROSINE--TRNA LIGASE, MITOCHONDRIAL"/>
    <property type="match status" value="1"/>
</dbReference>
<comment type="subcellular location">
    <subcellularLocation>
        <location evidence="8">Cytoplasm</location>
    </subcellularLocation>
</comment>
<dbReference type="Proteomes" id="UP000001845">
    <property type="component" value="Chromosome"/>
</dbReference>
<keyword evidence="4 9" id="KW-0694">RNA-binding</keyword>
<organism evidence="11 12">
    <name type="scientific">Mycoplasma crocodyli (strain ATCC 51981 / MP145)</name>
    <dbReference type="NCBI Taxonomy" id="512564"/>
    <lineage>
        <taxon>Bacteria</taxon>
        <taxon>Bacillati</taxon>
        <taxon>Mycoplasmatota</taxon>
        <taxon>Mollicutes</taxon>
        <taxon>Mycoplasmataceae</taxon>
        <taxon>Mycoplasma</taxon>
    </lineage>
</organism>
<dbReference type="SUPFAM" id="SSF55174">
    <property type="entry name" value="Alpha-L RNA-binding motif"/>
    <property type="match status" value="1"/>
</dbReference>
<feature type="short sequence motif" description="'KMSKS' region" evidence="8">
    <location>
        <begin position="220"/>
        <end position="224"/>
    </location>
</feature>
<dbReference type="InterPro" id="IPR002305">
    <property type="entry name" value="aa-tRNA-synth_Ic"/>
</dbReference>
<dbReference type="FunFam" id="1.10.240.10:FF:000001">
    <property type="entry name" value="Tyrosine--tRNA ligase"/>
    <property type="match status" value="1"/>
</dbReference>
<reference key="2">
    <citation type="submission" date="2010-03" db="EMBL/GenBank/DDBJ databases">
        <authorList>
            <person name="Ma Z."/>
            <person name="Wang X."/>
            <person name="Liu H."/>
        </authorList>
    </citation>
    <scope>NUCLEOTIDE SEQUENCE</scope>
    <source>
        <strain>MP145</strain>
    </source>
</reference>
<dbReference type="GO" id="GO:0005829">
    <property type="term" value="C:cytosol"/>
    <property type="evidence" value="ECO:0007669"/>
    <property type="project" value="TreeGrafter"/>
</dbReference>
<accession>D5E4N8</accession>
<dbReference type="GO" id="GO:0006437">
    <property type="term" value="P:tyrosyl-tRNA aminoacylation"/>
    <property type="evidence" value="ECO:0007669"/>
    <property type="project" value="UniProtKB-UniRule"/>
</dbReference>
<dbReference type="InterPro" id="IPR001412">
    <property type="entry name" value="aa-tRNA-synth_I_CS"/>
</dbReference>
<dbReference type="InterPro" id="IPR024088">
    <property type="entry name" value="Tyr-tRNA-ligase_bac-type"/>
</dbReference>
<dbReference type="EMBL" id="CP001991">
    <property type="protein sequence ID" value="ADE19884.1"/>
    <property type="molecule type" value="Genomic_DNA"/>
</dbReference>
<evidence type="ECO:0000256" key="9">
    <source>
        <dbReference type="PROSITE-ProRule" id="PRU00182"/>
    </source>
</evidence>
<dbReference type="InterPro" id="IPR054608">
    <property type="entry name" value="SYY-like_C"/>
</dbReference>
<comment type="similarity">
    <text evidence="8">Belongs to the class-I aminoacyl-tRNA synthetase family. TyrS type 1 subfamily.</text>
</comment>
<keyword evidence="2 8" id="KW-0547">Nucleotide-binding</keyword>
<feature type="binding site" evidence="8">
    <location>
        <position position="163"/>
    </location>
    <ligand>
        <name>L-tyrosine</name>
        <dbReference type="ChEBI" id="CHEBI:58315"/>
    </ligand>
</feature>
<reference evidence="12" key="1">
    <citation type="submission" date="2010-03" db="EMBL/GenBank/DDBJ databases">
        <title>The complete genome of Mycoplasma crocodyli MP145.</title>
        <authorList>
            <person name="Glass J.I."/>
            <person name="Durkin A.S."/>
            <person name="Hostetler J."/>
            <person name="Jackson J."/>
            <person name="Johnson J."/>
            <person name="May M.A."/>
            <person name="Paralanov V."/>
            <person name="Radune D."/>
            <person name="Szczypinski B."/>
            <person name="Brown D.R."/>
        </authorList>
    </citation>
    <scope>NUCLEOTIDE SEQUENCE [LARGE SCALE GENOMIC DNA]</scope>
    <source>
        <strain evidence="12">ATCC 51981 / MP145</strain>
    </source>
</reference>
<keyword evidence="1 8" id="KW-0436">Ligase</keyword>
<dbReference type="InterPro" id="IPR036986">
    <property type="entry name" value="S4_RNA-bd_sf"/>
</dbReference>
<dbReference type="HOGENOM" id="CLU_024003_0_2_14"/>
<dbReference type="NCBIfam" id="TIGR00234">
    <property type="entry name" value="tyrS"/>
    <property type="match status" value="1"/>
</dbReference>
<evidence type="ECO:0000313" key="11">
    <source>
        <dbReference type="EMBL" id="ADE19884.1"/>
    </source>
</evidence>
<dbReference type="GO" id="GO:0004831">
    <property type="term" value="F:tyrosine-tRNA ligase activity"/>
    <property type="evidence" value="ECO:0007669"/>
    <property type="project" value="UniProtKB-UniRule"/>
</dbReference>
<dbReference type="STRING" id="512564.MCRO_0048"/>
<keyword evidence="12" id="KW-1185">Reference proteome</keyword>
<dbReference type="eggNOG" id="COG0162">
    <property type="taxonomic scope" value="Bacteria"/>
</dbReference>
<evidence type="ECO:0000256" key="8">
    <source>
        <dbReference type="HAMAP-Rule" id="MF_02006"/>
    </source>
</evidence>
<comment type="catalytic activity">
    <reaction evidence="7 8">
        <text>tRNA(Tyr) + L-tyrosine + ATP = L-tyrosyl-tRNA(Tyr) + AMP + diphosphate + H(+)</text>
        <dbReference type="Rhea" id="RHEA:10220"/>
        <dbReference type="Rhea" id="RHEA-COMP:9706"/>
        <dbReference type="Rhea" id="RHEA-COMP:9707"/>
        <dbReference type="ChEBI" id="CHEBI:15378"/>
        <dbReference type="ChEBI" id="CHEBI:30616"/>
        <dbReference type="ChEBI" id="CHEBI:33019"/>
        <dbReference type="ChEBI" id="CHEBI:58315"/>
        <dbReference type="ChEBI" id="CHEBI:78442"/>
        <dbReference type="ChEBI" id="CHEBI:78536"/>
        <dbReference type="ChEBI" id="CHEBI:456215"/>
        <dbReference type="EC" id="6.1.1.1"/>
    </reaction>
</comment>
<evidence type="ECO:0000256" key="4">
    <source>
        <dbReference type="ARBA" id="ARBA00022884"/>
    </source>
</evidence>
<dbReference type="GO" id="GO:0005524">
    <property type="term" value="F:ATP binding"/>
    <property type="evidence" value="ECO:0007669"/>
    <property type="project" value="UniProtKB-UniRule"/>
</dbReference>
<evidence type="ECO:0000256" key="3">
    <source>
        <dbReference type="ARBA" id="ARBA00022840"/>
    </source>
</evidence>
<dbReference type="PRINTS" id="PR01040">
    <property type="entry name" value="TRNASYNTHTYR"/>
</dbReference>
<reference evidence="11 12" key="3">
    <citation type="journal article" date="2011" name="J. Bacteriol.">
        <title>Genome sequences of Mycoplasma alligatoris A21JP2T and Mycoplasma crocodyli MP145T.</title>
        <authorList>
            <person name="Brown D.R."/>
            <person name="Farmerie W.G."/>
            <person name="May M."/>
            <person name="Benders G.A."/>
            <person name="Durkin A.S."/>
            <person name="Hlavinka K."/>
            <person name="Hostetler J."/>
            <person name="Jackson J."/>
            <person name="Johnson J."/>
            <person name="Miller R.H."/>
            <person name="Paralanov V."/>
            <person name="Radune D."/>
            <person name="Szczypinski B."/>
            <person name="Glass J.I."/>
        </authorList>
    </citation>
    <scope>NUCLEOTIDE SEQUENCE [LARGE SCALE GENOMIC DNA]</scope>
    <source>
        <strain evidence="12">ATCC 51981 / MP145</strain>
    </source>
</reference>